<dbReference type="PROSITE" id="PS50212">
    <property type="entry name" value="RASGEF_NTER"/>
    <property type="match status" value="1"/>
</dbReference>
<feature type="region of interest" description="Disordered" evidence="3">
    <location>
        <begin position="1"/>
        <end position="178"/>
    </location>
</feature>
<dbReference type="InterPro" id="IPR000651">
    <property type="entry name" value="Ras-like_Gua-exchang_fac_N"/>
</dbReference>
<feature type="compositionally biased region" description="Polar residues" evidence="3">
    <location>
        <begin position="336"/>
        <end position="347"/>
    </location>
</feature>
<dbReference type="STRING" id="1314782.A0A165SMV6"/>
<dbReference type="AlphaFoldDB" id="A0A165SMV6"/>
<dbReference type="InParanoid" id="A0A165SMV6"/>
<evidence type="ECO:0000256" key="1">
    <source>
        <dbReference type="ARBA" id="ARBA00022658"/>
    </source>
</evidence>
<dbReference type="InterPro" id="IPR001895">
    <property type="entry name" value="RASGEF_cat_dom"/>
</dbReference>
<feature type="domain" description="Ras-GEF" evidence="4">
    <location>
        <begin position="950"/>
        <end position="1175"/>
    </location>
</feature>
<dbReference type="SMART" id="SM00147">
    <property type="entry name" value="RasGEF"/>
    <property type="match status" value="1"/>
</dbReference>
<dbReference type="Proteomes" id="UP000076761">
    <property type="component" value="Unassembled WGS sequence"/>
</dbReference>
<dbReference type="OrthoDB" id="546434at2759"/>
<feature type="compositionally biased region" description="Polar residues" evidence="3">
    <location>
        <begin position="94"/>
        <end position="127"/>
    </location>
</feature>
<evidence type="ECO:0000256" key="2">
    <source>
        <dbReference type="PROSITE-ProRule" id="PRU00168"/>
    </source>
</evidence>
<dbReference type="GO" id="GO:0005085">
    <property type="term" value="F:guanyl-nucleotide exchange factor activity"/>
    <property type="evidence" value="ECO:0007669"/>
    <property type="project" value="UniProtKB-KW"/>
</dbReference>
<feature type="region of interest" description="Disordered" evidence="3">
    <location>
        <begin position="229"/>
        <end position="282"/>
    </location>
</feature>
<dbReference type="GO" id="GO:0005886">
    <property type="term" value="C:plasma membrane"/>
    <property type="evidence" value="ECO:0007669"/>
    <property type="project" value="TreeGrafter"/>
</dbReference>
<feature type="region of interest" description="Disordered" evidence="3">
    <location>
        <begin position="534"/>
        <end position="608"/>
    </location>
</feature>
<dbReference type="SUPFAM" id="SSF48366">
    <property type="entry name" value="Ras GEF"/>
    <property type="match status" value="1"/>
</dbReference>
<feature type="region of interest" description="Disordered" evidence="3">
    <location>
        <begin position="312"/>
        <end position="348"/>
    </location>
</feature>
<dbReference type="EMBL" id="KV425572">
    <property type="protein sequence ID" value="KZT25401.1"/>
    <property type="molecule type" value="Genomic_DNA"/>
</dbReference>
<evidence type="ECO:0000313" key="7">
    <source>
        <dbReference type="Proteomes" id="UP000076761"/>
    </source>
</evidence>
<dbReference type="SMART" id="SM00229">
    <property type="entry name" value="RasGEFN"/>
    <property type="match status" value="1"/>
</dbReference>
<dbReference type="Gene3D" id="1.10.840.10">
    <property type="entry name" value="Ras guanine-nucleotide exchange factors catalytic domain"/>
    <property type="match status" value="1"/>
</dbReference>
<dbReference type="CDD" id="cd06224">
    <property type="entry name" value="REM"/>
    <property type="match status" value="1"/>
</dbReference>
<feature type="compositionally biased region" description="Basic and acidic residues" evidence="3">
    <location>
        <begin position="1"/>
        <end position="11"/>
    </location>
</feature>
<protein>
    <submittedName>
        <fullName evidence="6">Ras GEF</fullName>
    </submittedName>
</protein>
<feature type="compositionally biased region" description="Acidic residues" evidence="3">
    <location>
        <begin position="543"/>
        <end position="553"/>
    </location>
</feature>
<dbReference type="PANTHER" id="PTHR23113:SF99">
    <property type="entry name" value="RASGEF DOMAIN-CONTAINING PROTEIN"/>
    <property type="match status" value="1"/>
</dbReference>
<dbReference type="PANTHER" id="PTHR23113">
    <property type="entry name" value="GUANINE NUCLEOTIDE EXCHANGE FACTOR"/>
    <property type="match status" value="1"/>
</dbReference>
<dbReference type="GO" id="GO:0007265">
    <property type="term" value="P:Ras protein signal transduction"/>
    <property type="evidence" value="ECO:0007669"/>
    <property type="project" value="TreeGrafter"/>
</dbReference>
<feature type="compositionally biased region" description="Polar residues" evidence="3">
    <location>
        <begin position="236"/>
        <end position="253"/>
    </location>
</feature>
<dbReference type="Pfam" id="PF00617">
    <property type="entry name" value="RasGEF"/>
    <property type="match status" value="1"/>
</dbReference>
<evidence type="ECO:0000313" key="6">
    <source>
        <dbReference type="EMBL" id="KZT25401.1"/>
    </source>
</evidence>
<proteinExistence type="predicted"/>
<feature type="compositionally biased region" description="Low complexity" evidence="3">
    <location>
        <begin position="70"/>
        <end position="91"/>
    </location>
</feature>
<sequence>MSSLSKVERARSTRSSATFDGGTTNTVPLTINKKSSADGPSPQIPKGLQGPGEYAQVPPPVPPKDNQSRLQSRSSLPGTSSQSPKSSGKDSFIPSRSSMDFQARSRSSVPTQITVHDSRQRSFQPASTDLPRNVLQKKRPSQLPPSVEKSSEQNTKQSESWYVKPGSRSPYKPPMTLSPTLVRSISARVASPTKRTAVDGEVQPHPNPHEVARAAAHFALTTNIRRANSLKEESVSRSSATTQRPARTNSNATLRLEKPLPPNPERPSHRHAESDSNINCIPVQPSESLHMLQNAPSDVRRQSRSTIESVYSQASAESESVLAKDPAQTSFRDRLTNQYSDPTTPSAVLTEKAPSEAGSEVTLKWRFRELGRRWSKYDSDHYTDSYCTSLGPRSPNAPTFEKRFCIESEKLDEVFPSLFKPYEMIRNLPQNDPGSLEVLIGLAKLFDNCLDSAIAILKDVTPQIQNTSGYQNALSGLKLSQSMFMTQVEYLASEENRESIATATVDLLVDADGHLDEIMRSLWTLLTVVRGIHDEDSPPQQTETEDLVDEAPMEDAGQRSLGEDKTRSLVSRPRSGLSYGATETNATRDHSHANDAFEVGTGSTTGTLRPVDIKKEDIVRPGSLSFTDLSTVISTEAGEVPSAPTFGWRSFAAPLLRLRKSRPYTPPAIRLSLYQFPDLYTLDGDTKDIHGIVFGDGGAVATATFSALVRVLTSTRELVDYDFTEVFFIAFRQFATPEQLYTELVRRYMVKTPTGLSDEEMTQWRRKARATRLRVVKALHSWTDLYWRQEVDHVVKMPLVKFVYERIAKDFGDSFKGVADNLYKAASAGPLHRGRQLRAKAAAAEARMDTSVQPIVPPVAEPDRGLLGGFFTKGTGSALRDSTLNPITQSSSLQNAVNTSRSAQSLGFGHSLRSPDTAGHSNVPQIVANVPLFAKIPKRLNIYQFNNARAIFQLAEQLTIWESKLYRAVDPYDFYLDSIGKPVHPEIKKAIQEPSKCSDILMDWVSETIKEAAKPASMAETFEVFAMLGKMCLSLRNFQTPMSIWGGLRRIHFHTEKYAQVLELLSPSGINDFTEIDKLYRNGHLPEYESRLLSEERPAVPYLGWSKAIIMGIHEQKDNVEGETYNGEPVINVIRLRAIAACIRDMEKFHVEYKLKSDETIQKYISDMLVRYRPKALIER</sequence>
<dbReference type="InterPro" id="IPR023578">
    <property type="entry name" value="Ras_GEF_dom_sf"/>
</dbReference>
<feature type="domain" description="N-terminal Ras-GEF" evidence="5">
    <location>
        <begin position="696"/>
        <end position="827"/>
    </location>
</feature>
<feature type="compositionally biased region" description="Basic and acidic residues" evidence="3">
    <location>
        <begin position="586"/>
        <end position="595"/>
    </location>
</feature>
<keyword evidence="7" id="KW-1185">Reference proteome</keyword>
<dbReference type="Pfam" id="PF00618">
    <property type="entry name" value="RasGEF_N"/>
    <property type="match status" value="1"/>
</dbReference>
<gene>
    <name evidence="6" type="ORF">NEOLEDRAFT_1148035</name>
</gene>
<name>A0A165SMV6_9AGAM</name>
<dbReference type="Gene3D" id="1.20.870.10">
    <property type="entry name" value="Son of sevenless (SoS) protein Chain: S domain 1"/>
    <property type="match status" value="1"/>
</dbReference>
<reference evidence="6 7" key="1">
    <citation type="journal article" date="2016" name="Mol. Biol. Evol.">
        <title>Comparative Genomics of Early-Diverging Mushroom-Forming Fungi Provides Insights into the Origins of Lignocellulose Decay Capabilities.</title>
        <authorList>
            <person name="Nagy L.G."/>
            <person name="Riley R."/>
            <person name="Tritt A."/>
            <person name="Adam C."/>
            <person name="Daum C."/>
            <person name="Floudas D."/>
            <person name="Sun H."/>
            <person name="Yadav J.S."/>
            <person name="Pangilinan J."/>
            <person name="Larsson K.H."/>
            <person name="Matsuura K."/>
            <person name="Barry K."/>
            <person name="Labutti K."/>
            <person name="Kuo R."/>
            <person name="Ohm R.A."/>
            <person name="Bhattacharya S.S."/>
            <person name="Shirouzu T."/>
            <person name="Yoshinaga Y."/>
            <person name="Martin F.M."/>
            <person name="Grigoriev I.V."/>
            <person name="Hibbett D.S."/>
        </authorList>
    </citation>
    <scope>NUCLEOTIDE SEQUENCE [LARGE SCALE GENOMIC DNA]</scope>
    <source>
        <strain evidence="6 7">HHB14362 ss-1</strain>
    </source>
</reference>
<evidence type="ECO:0000259" key="4">
    <source>
        <dbReference type="PROSITE" id="PS50009"/>
    </source>
</evidence>
<dbReference type="InterPro" id="IPR008937">
    <property type="entry name" value="Ras-like_GEF"/>
</dbReference>
<feature type="compositionally biased region" description="Polar residues" evidence="3">
    <location>
        <begin position="13"/>
        <end position="34"/>
    </location>
</feature>
<evidence type="ECO:0000259" key="5">
    <source>
        <dbReference type="PROSITE" id="PS50212"/>
    </source>
</evidence>
<dbReference type="PROSITE" id="PS50009">
    <property type="entry name" value="RASGEF_CAT"/>
    <property type="match status" value="1"/>
</dbReference>
<keyword evidence="1 2" id="KW-0344">Guanine-nucleotide releasing factor</keyword>
<accession>A0A165SMV6</accession>
<organism evidence="6 7">
    <name type="scientific">Neolentinus lepideus HHB14362 ss-1</name>
    <dbReference type="NCBI Taxonomy" id="1314782"/>
    <lineage>
        <taxon>Eukaryota</taxon>
        <taxon>Fungi</taxon>
        <taxon>Dikarya</taxon>
        <taxon>Basidiomycota</taxon>
        <taxon>Agaricomycotina</taxon>
        <taxon>Agaricomycetes</taxon>
        <taxon>Gloeophyllales</taxon>
        <taxon>Gloeophyllaceae</taxon>
        <taxon>Neolentinus</taxon>
    </lineage>
</organism>
<dbReference type="InterPro" id="IPR036964">
    <property type="entry name" value="RASGEF_cat_dom_sf"/>
</dbReference>
<evidence type="ECO:0000256" key="3">
    <source>
        <dbReference type="SAM" id="MobiDB-lite"/>
    </source>
</evidence>